<sequence>MGADLRAVREPDQRDGLGAVPFFLELQLHVPSDECVHHDRHLHGFRYPACSGRRALATRPGGDPDGRRMGAVAVRDRSGRVWAFSAPVRPDGRRGNREPC</sequence>
<keyword evidence="2" id="KW-1185">Reference proteome</keyword>
<organism evidence="1 2">
    <name type="scientific">Kitasatospora cystarginea</name>
    <dbReference type="NCBI Taxonomy" id="58350"/>
    <lineage>
        <taxon>Bacteria</taxon>
        <taxon>Bacillati</taxon>
        <taxon>Actinomycetota</taxon>
        <taxon>Actinomycetes</taxon>
        <taxon>Kitasatosporales</taxon>
        <taxon>Streptomycetaceae</taxon>
        <taxon>Kitasatospora</taxon>
    </lineage>
</organism>
<name>A0ABP5QJ03_9ACTN</name>
<evidence type="ECO:0000313" key="1">
    <source>
        <dbReference type="EMBL" id="GAA2236415.1"/>
    </source>
</evidence>
<gene>
    <name evidence="1" type="ORF">GCM10010430_16650</name>
</gene>
<proteinExistence type="predicted"/>
<dbReference type="EMBL" id="BAAATR010000005">
    <property type="protein sequence ID" value="GAA2236415.1"/>
    <property type="molecule type" value="Genomic_DNA"/>
</dbReference>
<comment type="caution">
    <text evidence="1">The sequence shown here is derived from an EMBL/GenBank/DDBJ whole genome shotgun (WGS) entry which is preliminary data.</text>
</comment>
<evidence type="ECO:0000313" key="2">
    <source>
        <dbReference type="Proteomes" id="UP001500305"/>
    </source>
</evidence>
<protein>
    <submittedName>
        <fullName evidence="1">Uncharacterized protein</fullName>
    </submittedName>
</protein>
<reference evidence="2" key="1">
    <citation type="journal article" date="2019" name="Int. J. Syst. Evol. Microbiol.">
        <title>The Global Catalogue of Microorganisms (GCM) 10K type strain sequencing project: providing services to taxonomists for standard genome sequencing and annotation.</title>
        <authorList>
            <consortium name="The Broad Institute Genomics Platform"/>
            <consortium name="The Broad Institute Genome Sequencing Center for Infectious Disease"/>
            <person name="Wu L."/>
            <person name="Ma J."/>
        </authorList>
    </citation>
    <scope>NUCLEOTIDE SEQUENCE [LARGE SCALE GENOMIC DNA]</scope>
    <source>
        <strain evidence="2">JCM 7356</strain>
    </source>
</reference>
<accession>A0ABP5QJ03</accession>
<dbReference type="Proteomes" id="UP001500305">
    <property type="component" value="Unassembled WGS sequence"/>
</dbReference>